<evidence type="ECO:0000256" key="2">
    <source>
        <dbReference type="ARBA" id="ARBA00007066"/>
    </source>
</evidence>
<dbReference type="Pfam" id="PF10502">
    <property type="entry name" value="Peptidase_S26"/>
    <property type="match status" value="2"/>
</dbReference>
<dbReference type="InterPro" id="IPR036286">
    <property type="entry name" value="LexA/Signal_pep-like_sf"/>
</dbReference>
<keyword evidence="10" id="KW-0472">Membrane</keyword>
<protein>
    <recommendedName>
        <fullName evidence="3">Mitochondrial inner membrane protease subunit 2</fullName>
    </recommendedName>
</protein>
<keyword evidence="14" id="KW-1185">Reference proteome</keyword>
<dbReference type="GO" id="GO:0006465">
    <property type="term" value="P:signal peptide processing"/>
    <property type="evidence" value="ECO:0007669"/>
    <property type="project" value="InterPro"/>
</dbReference>
<dbReference type="CDD" id="cd06530">
    <property type="entry name" value="S26_SPase_I"/>
    <property type="match status" value="1"/>
</dbReference>
<dbReference type="FunFam" id="2.10.109.10:FF:000005">
    <property type="entry name" value="Mitochondrial inner membrane protease subunit"/>
    <property type="match status" value="1"/>
</dbReference>
<dbReference type="GO" id="GO:0006627">
    <property type="term" value="P:protein processing involved in protein targeting to mitochondrion"/>
    <property type="evidence" value="ECO:0007669"/>
    <property type="project" value="InterPro"/>
</dbReference>
<dbReference type="PANTHER" id="PTHR46041">
    <property type="entry name" value="MITOCHONDRIAL INNER MEMBRANE PROTEASE SUBUNIT 2"/>
    <property type="match status" value="1"/>
</dbReference>
<keyword evidence="6" id="KW-0999">Mitochondrion inner membrane</keyword>
<reference evidence="13 14" key="1">
    <citation type="journal article" date="2019" name="BMC Genomics">
        <title>Chromosome level assembly and comparative genome analysis confirm lager-brewing yeasts originated from a single hybridization.</title>
        <authorList>
            <person name="Salazar A.N."/>
            <person name="Gorter de Vries A.R."/>
            <person name="van den Broek M."/>
            <person name="Brouwers N."/>
            <person name="de la Torre Cortes P."/>
            <person name="Kuijpers N.G.A."/>
            <person name="Daran J.G."/>
            <person name="Abeel T."/>
        </authorList>
    </citation>
    <scope>NUCLEOTIDE SEQUENCE [LARGE SCALE GENOMIC DNA]</scope>
    <source>
        <strain evidence="13 14">CBS 1483</strain>
    </source>
</reference>
<dbReference type="InterPro" id="IPR019758">
    <property type="entry name" value="Pept_S26A_signal_pept_1_CS"/>
</dbReference>
<evidence type="ECO:0000256" key="10">
    <source>
        <dbReference type="ARBA" id="ARBA00023136"/>
    </source>
</evidence>
<evidence type="ECO:0000256" key="5">
    <source>
        <dbReference type="ARBA" id="ARBA00022692"/>
    </source>
</evidence>
<dbReference type="AlphaFoldDB" id="A0A6C1DWW3"/>
<keyword evidence="7" id="KW-0378">Hydrolase</keyword>
<evidence type="ECO:0000256" key="6">
    <source>
        <dbReference type="ARBA" id="ARBA00022792"/>
    </source>
</evidence>
<gene>
    <name evidence="13" type="primary">IMP2_1</name>
    <name evidence="13" type="ORF">GRS66_003939</name>
</gene>
<evidence type="ECO:0000256" key="8">
    <source>
        <dbReference type="ARBA" id="ARBA00022989"/>
    </source>
</evidence>
<organism evidence="13 14">
    <name type="scientific">Saccharomyces pastorianus</name>
    <name type="common">Lager yeast</name>
    <name type="synonym">Saccharomyces cerevisiae x Saccharomyces eubayanus</name>
    <dbReference type="NCBI Taxonomy" id="27292"/>
    <lineage>
        <taxon>Eukaryota</taxon>
        <taxon>Fungi</taxon>
        <taxon>Dikarya</taxon>
        <taxon>Ascomycota</taxon>
        <taxon>Saccharomycotina</taxon>
        <taxon>Saccharomycetes</taxon>
        <taxon>Saccharomycetales</taxon>
        <taxon>Saccharomycetaceae</taxon>
        <taxon>Saccharomyces</taxon>
    </lineage>
</organism>
<keyword evidence="9" id="KW-0496">Mitochondrion</keyword>
<dbReference type="PANTHER" id="PTHR46041:SF2">
    <property type="entry name" value="MITOCHONDRIAL INNER MEMBRANE PROTEASE SUBUNIT 2"/>
    <property type="match status" value="1"/>
</dbReference>
<sequence length="177" mass="19930">MFRAGSSKRFLRNTLIAISWVPVLLTINNNVVHIAQVKGTSMQPTLNPQTETLATDWVLLWKFGVKNPSNLSRDDIILFKAPTNPRKVYCKRVKGLPFDTIDTKFPYPKPQVNLPRGHIWVEGDNYFHSIDSNTFGPISSGLVIGKAITIVWPPSRWGTDLKLSTGRDCISKRAILE</sequence>
<feature type="domain" description="Peptidase S26" evidence="12">
    <location>
        <begin position="17"/>
        <end position="103"/>
    </location>
</feature>
<accession>A0A6C1DWW3</accession>
<dbReference type="EMBL" id="CP048994">
    <property type="protein sequence ID" value="QID81556.1"/>
    <property type="molecule type" value="Genomic_DNA"/>
</dbReference>
<evidence type="ECO:0000256" key="1">
    <source>
        <dbReference type="ARBA" id="ARBA00004434"/>
    </source>
</evidence>
<keyword evidence="5" id="KW-0812">Transmembrane</keyword>
<keyword evidence="4" id="KW-0645">Protease</keyword>
<evidence type="ECO:0000313" key="13">
    <source>
        <dbReference type="EMBL" id="QID81556.1"/>
    </source>
</evidence>
<dbReference type="InterPro" id="IPR019533">
    <property type="entry name" value="Peptidase_S26"/>
</dbReference>
<feature type="active site" evidence="11">
    <location>
        <position position="91"/>
    </location>
</feature>
<dbReference type="InterPro" id="IPR019756">
    <property type="entry name" value="Pept_S26A_signal_pept_1_Ser-AS"/>
</dbReference>
<keyword evidence="8" id="KW-1133">Transmembrane helix</keyword>
<comment type="similarity">
    <text evidence="2">Belongs to the peptidase S26 family. IMP2 subfamily.</text>
</comment>
<feature type="domain" description="Peptidase S26" evidence="12">
    <location>
        <begin position="104"/>
        <end position="152"/>
    </location>
</feature>
<dbReference type="PROSITE" id="PS00501">
    <property type="entry name" value="SPASE_I_1"/>
    <property type="match status" value="1"/>
</dbReference>
<evidence type="ECO:0000256" key="3">
    <source>
        <dbReference type="ARBA" id="ARBA00013650"/>
    </source>
</evidence>
<dbReference type="GO" id="GO:0042720">
    <property type="term" value="C:mitochondrial inner membrane peptidase complex"/>
    <property type="evidence" value="ECO:0007669"/>
    <property type="project" value="InterPro"/>
</dbReference>
<comment type="subcellular location">
    <subcellularLocation>
        <location evidence="1">Mitochondrion inner membrane</location>
        <topology evidence="1">Single-pass membrane protein</topology>
    </subcellularLocation>
</comment>
<proteinExistence type="inferred from homology"/>
<dbReference type="PROSITE" id="PS00761">
    <property type="entry name" value="SPASE_I_3"/>
    <property type="match status" value="1"/>
</dbReference>
<dbReference type="GO" id="GO:0004252">
    <property type="term" value="F:serine-type endopeptidase activity"/>
    <property type="evidence" value="ECO:0007669"/>
    <property type="project" value="InterPro"/>
</dbReference>
<dbReference type="Proteomes" id="UP000501346">
    <property type="component" value="Chromosome ScXIII"/>
</dbReference>
<name>A0A6C1DWW3_SACPS</name>
<evidence type="ECO:0000256" key="11">
    <source>
        <dbReference type="PIRSR" id="PIRSR600223-1"/>
    </source>
</evidence>
<dbReference type="SMR" id="A0A6C1DWW3"/>
<dbReference type="OrthoDB" id="9996127at2759"/>
<dbReference type="InterPro" id="IPR000223">
    <property type="entry name" value="Pept_S26A_signal_pept_1"/>
</dbReference>
<evidence type="ECO:0000256" key="7">
    <source>
        <dbReference type="ARBA" id="ARBA00022801"/>
    </source>
</evidence>
<dbReference type="SUPFAM" id="SSF51306">
    <property type="entry name" value="LexA/Signal peptidase"/>
    <property type="match status" value="1"/>
</dbReference>
<dbReference type="InterPro" id="IPR037730">
    <property type="entry name" value="IMP2"/>
</dbReference>
<feature type="active site" evidence="11">
    <location>
        <position position="41"/>
    </location>
</feature>
<evidence type="ECO:0000259" key="12">
    <source>
        <dbReference type="Pfam" id="PF10502"/>
    </source>
</evidence>
<dbReference type="PRINTS" id="PR00727">
    <property type="entry name" value="LEADERPTASE"/>
</dbReference>
<dbReference type="Gene3D" id="2.10.109.10">
    <property type="entry name" value="Umud Fragment, subunit A"/>
    <property type="match status" value="1"/>
</dbReference>
<evidence type="ECO:0000313" key="14">
    <source>
        <dbReference type="Proteomes" id="UP000501346"/>
    </source>
</evidence>
<evidence type="ECO:0000256" key="4">
    <source>
        <dbReference type="ARBA" id="ARBA00022670"/>
    </source>
</evidence>
<evidence type="ECO:0000256" key="9">
    <source>
        <dbReference type="ARBA" id="ARBA00023128"/>
    </source>
</evidence>